<reference evidence="7 8" key="2">
    <citation type="submission" date="2019-02" db="EMBL/GenBank/DDBJ databases">
        <title>'Lichenibacterium ramalinii' gen. nov. sp. nov., 'Lichenibacterium minor' gen. nov. sp. nov.</title>
        <authorList>
            <person name="Pankratov T."/>
        </authorList>
    </citation>
    <scope>NUCLEOTIDE SEQUENCE [LARGE SCALE GENOMIC DNA]</scope>
    <source>
        <strain evidence="7 8">RmlP026</strain>
    </source>
</reference>
<dbReference type="SMART" id="SM01091">
    <property type="entry name" value="CorC_HlyC"/>
    <property type="match status" value="1"/>
</dbReference>
<dbReference type="InterPro" id="IPR046342">
    <property type="entry name" value="CBS_dom_sf"/>
</dbReference>
<feature type="compositionally biased region" description="Low complexity" evidence="5">
    <location>
        <begin position="316"/>
        <end position="325"/>
    </location>
</feature>
<gene>
    <name evidence="7" type="ORF">D3273_18415</name>
</gene>
<sequence>MNDRAREAAARRAKATPPSGQGLFDRVRAVFGLGAPSIRDDIEDALEDTGSESVFSTQERAMMRNVLGLHELRVVDIMVPRADVIAVGLHMSLGEVLDVFREAGHSRLPVHGDTLDDPRGMVHIRDFVEILVGHHPKGEARPSAAVTLATPLETGEVIRPVLFVPPSMQALDLLRKMQASRTHMALVIDEYGGTDGLVTIEDIVEMIVGDIEDEHDEEEAPLIEAEAGGTYLADGRAALDDVSAAVGVDLTVGDAEEIDTIGGLVTALCGHLPLRGEVVTGHADFDFEVLDADPRRVKRLRIRARDAAPPDDAPDDTTSAGSAEAEAARTQTA</sequence>
<protein>
    <submittedName>
        <fullName evidence="7">HlyC/CorC family transporter</fullName>
    </submittedName>
</protein>
<evidence type="ECO:0000256" key="3">
    <source>
        <dbReference type="ARBA" id="ARBA00023122"/>
    </source>
</evidence>
<feature type="region of interest" description="Disordered" evidence="5">
    <location>
        <begin position="301"/>
        <end position="333"/>
    </location>
</feature>
<dbReference type="PANTHER" id="PTHR22777:SF27">
    <property type="entry name" value="MAGNESIUM AND COBALT EFFLUX PROTEIN CORC"/>
    <property type="match status" value="1"/>
</dbReference>
<evidence type="ECO:0000256" key="2">
    <source>
        <dbReference type="ARBA" id="ARBA00022737"/>
    </source>
</evidence>
<dbReference type="FunFam" id="3.10.580.10:FF:000002">
    <property type="entry name" value="Magnesium/cobalt efflux protein CorC"/>
    <property type="match status" value="1"/>
</dbReference>
<keyword evidence="2" id="KW-0677">Repeat</keyword>
<feature type="domain" description="CBS" evidence="6">
    <location>
        <begin position="157"/>
        <end position="217"/>
    </location>
</feature>
<dbReference type="InterPro" id="IPR036318">
    <property type="entry name" value="FAD-bd_PCMH-like_sf"/>
</dbReference>
<comment type="similarity">
    <text evidence="1">Belongs to the UPF0053 family. Hemolysin C subfamily.</text>
</comment>
<dbReference type="PANTHER" id="PTHR22777">
    <property type="entry name" value="HEMOLYSIN-RELATED"/>
    <property type="match status" value="1"/>
</dbReference>
<dbReference type="SUPFAM" id="SSF56176">
    <property type="entry name" value="FAD-binding/transporter-associated domain-like"/>
    <property type="match status" value="1"/>
</dbReference>
<dbReference type="Proteomes" id="UP000290759">
    <property type="component" value="Unassembled WGS sequence"/>
</dbReference>
<feature type="domain" description="CBS" evidence="6">
    <location>
        <begin position="78"/>
        <end position="137"/>
    </location>
</feature>
<keyword evidence="8" id="KW-1185">Reference proteome</keyword>
<dbReference type="Gene3D" id="3.10.580.10">
    <property type="entry name" value="CBS-domain"/>
    <property type="match status" value="1"/>
</dbReference>
<dbReference type="GO" id="GO:0050660">
    <property type="term" value="F:flavin adenine dinucleotide binding"/>
    <property type="evidence" value="ECO:0007669"/>
    <property type="project" value="InterPro"/>
</dbReference>
<comment type="caution">
    <text evidence="7">The sequence shown here is derived from an EMBL/GenBank/DDBJ whole genome shotgun (WGS) entry which is preliminary data.</text>
</comment>
<feature type="region of interest" description="Disordered" evidence="5">
    <location>
        <begin position="1"/>
        <end position="21"/>
    </location>
</feature>
<dbReference type="OrthoDB" id="9797674at2"/>
<dbReference type="CDD" id="cd04590">
    <property type="entry name" value="CBS_pair_CorC_HlyC_assoc"/>
    <property type="match status" value="1"/>
</dbReference>
<dbReference type="EMBL" id="QYBB01000024">
    <property type="protein sequence ID" value="RYC30511.1"/>
    <property type="molecule type" value="Genomic_DNA"/>
</dbReference>
<reference evidence="7 8" key="1">
    <citation type="submission" date="2018-12" db="EMBL/GenBank/DDBJ databases">
        <authorList>
            <person name="Grouzdev D.S."/>
            <person name="Krutkina M.S."/>
        </authorList>
    </citation>
    <scope>NUCLEOTIDE SEQUENCE [LARGE SCALE GENOMIC DNA]</scope>
    <source>
        <strain evidence="7 8">RmlP026</strain>
    </source>
</reference>
<dbReference type="InterPro" id="IPR000644">
    <property type="entry name" value="CBS_dom"/>
</dbReference>
<evidence type="ECO:0000313" key="8">
    <source>
        <dbReference type="Proteomes" id="UP000290759"/>
    </source>
</evidence>
<dbReference type="SUPFAM" id="SSF54631">
    <property type="entry name" value="CBS-domain pair"/>
    <property type="match status" value="1"/>
</dbReference>
<evidence type="ECO:0000256" key="4">
    <source>
        <dbReference type="PROSITE-ProRule" id="PRU00703"/>
    </source>
</evidence>
<dbReference type="AlphaFoldDB" id="A0A4Q2U612"/>
<accession>A0A4Q2U612</accession>
<dbReference type="Pfam" id="PF03471">
    <property type="entry name" value="CorC_HlyC"/>
    <property type="match status" value="1"/>
</dbReference>
<dbReference type="InterPro" id="IPR005170">
    <property type="entry name" value="Transptr-assoc_dom"/>
</dbReference>
<dbReference type="PROSITE" id="PS51371">
    <property type="entry name" value="CBS"/>
    <property type="match status" value="2"/>
</dbReference>
<dbReference type="SMART" id="SM00116">
    <property type="entry name" value="CBS"/>
    <property type="match status" value="2"/>
</dbReference>
<dbReference type="RefSeq" id="WP_129228361.1">
    <property type="nucleotide sequence ID" value="NZ_QYBB01000024.1"/>
</dbReference>
<dbReference type="GO" id="GO:0005886">
    <property type="term" value="C:plasma membrane"/>
    <property type="evidence" value="ECO:0007669"/>
    <property type="project" value="TreeGrafter"/>
</dbReference>
<evidence type="ECO:0000256" key="5">
    <source>
        <dbReference type="SAM" id="MobiDB-lite"/>
    </source>
</evidence>
<evidence type="ECO:0000256" key="1">
    <source>
        <dbReference type="ARBA" id="ARBA00006446"/>
    </source>
</evidence>
<evidence type="ECO:0000313" key="7">
    <source>
        <dbReference type="EMBL" id="RYC30511.1"/>
    </source>
</evidence>
<dbReference type="InterPro" id="IPR016169">
    <property type="entry name" value="FAD-bd_PCMH_sub2"/>
</dbReference>
<evidence type="ECO:0000259" key="6">
    <source>
        <dbReference type="PROSITE" id="PS51371"/>
    </source>
</evidence>
<organism evidence="7 8">
    <name type="scientific">Lichenibacterium minor</name>
    <dbReference type="NCBI Taxonomy" id="2316528"/>
    <lineage>
        <taxon>Bacteria</taxon>
        <taxon>Pseudomonadati</taxon>
        <taxon>Pseudomonadota</taxon>
        <taxon>Alphaproteobacteria</taxon>
        <taxon>Hyphomicrobiales</taxon>
        <taxon>Lichenihabitantaceae</taxon>
        <taxon>Lichenibacterium</taxon>
    </lineage>
</organism>
<dbReference type="InterPro" id="IPR044751">
    <property type="entry name" value="Ion_transp-like_CBS"/>
</dbReference>
<name>A0A4Q2U612_9HYPH</name>
<dbReference type="Pfam" id="PF00571">
    <property type="entry name" value="CBS"/>
    <property type="match status" value="2"/>
</dbReference>
<dbReference type="Gene3D" id="3.30.465.10">
    <property type="match status" value="1"/>
</dbReference>
<feature type="compositionally biased region" description="Basic and acidic residues" evidence="5">
    <location>
        <begin position="1"/>
        <end position="10"/>
    </location>
</feature>
<keyword evidence="3 4" id="KW-0129">CBS domain</keyword>
<proteinExistence type="inferred from homology"/>